<evidence type="ECO:0008006" key="3">
    <source>
        <dbReference type="Google" id="ProtNLM"/>
    </source>
</evidence>
<reference evidence="1 2" key="1">
    <citation type="submission" date="2018-12" db="EMBL/GenBank/DDBJ databases">
        <title>Draft genome sequence of Xylaria grammica IHI A82.</title>
        <authorList>
            <person name="Buettner E."/>
            <person name="Kellner H."/>
        </authorList>
    </citation>
    <scope>NUCLEOTIDE SEQUENCE [LARGE SCALE GENOMIC DNA]</scope>
    <source>
        <strain evidence="1 2">IHI A82</strain>
    </source>
</reference>
<proteinExistence type="predicted"/>
<sequence length="123" mass="13694">MAPLADSPYFFRLYFVVGIDIFGTLPEEYFPISMGVLPGLGKFAGQTLDLTVYYLAASASDAKPVAPGLKYVPNISCDDYPRDPDFLLVSGPPFDYRDPPAMRFVREARERTPVWLTICFGSI</sequence>
<name>A0A439D665_9PEZI</name>
<organism evidence="1 2">
    <name type="scientific">Xylaria grammica</name>
    <dbReference type="NCBI Taxonomy" id="363999"/>
    <lineage>
        <taxon>Eukaryota</taxon>
        <taxon>Fungi</taxon>
        <taxon>Dikarya</taxon>
        <taxon>Ascomycota</taxon>
        <taxon>Pezizomycotina</taxon>
        <taxon>Sordariomycetes</taxon>
        <taxon>Xylariomycetidae</taxon>
        <taxon>Xylariales</taxon>
        <taxon>Xylariaceae</taxon>
        <taxon>Xylaria</taxon>
    </lineage>
</organism>
<accession>A0A439D665</accession>
<keyword evidence="2" id="KW-1185">Reference proteome</keyword>
<dbReference type="Gene3D" id="3.40.50.880">
    <property type="match status" value="1"/>
</dbReference>
<protein>
    <recommendedName>
        <fullName evidence="3">DJ-1/PfpI domain-containing protein</fullName>
    </recommendedName>
</protein>
<evidence type="ECO:0000313" key="1">
    <source>
        <dbReference type="EMBL" id="RWA09895.1"/>
    </source>
</evidence>
<dbReference type="Proteomes" id="UP000286045">
    <property type="component" value="Unassembled WGS sequence"/>
</dbReference>
<gene>
    <name evidence="1" type="ORF">EKO27_g5208</name>
</gene>
<evidence type="ECO:0000313" key="2">
    <source>
        <dbReference type="Proteomes" id="UP000286045"/>
    </source>
</evidence>
<dbReference type="AlphaFoldDB" id="A0A439D665"/>
<dbReference type="InterPro" id="IPR029062">
    <property type="entry name" value="Class_I_gatase-like"/>
</dbReference>
<dbReference type="SUPFAM" id="SSF52317">
    <property type="entry name" value="Class I glutamine amidotransferase-like"/>
    <property type="match status" value="1"/>
</dbReference>
<comment type="caution">
    <text evidence="1">The sequence shown here is derived from an EMBL/GenBank/DDBJ whole genome shotgun (WGS) entry which is preliminary data.</text>
</comment>
<dbReference type="EMBL" id="RYZI01000135">
    <property type="protein sequence ID" value="RWA09895.1"/>
    <property type="molecule type" value="Genomic_DNA"/>
</dbReference>